<comment type="caution">
    <text evidence="2">The sequence shown here is derived from an EMBL/GenBank/DDBJ whole genome shotgun (WGS) entry which is preliminary data.</text>
</comment>
<feature type="region of interest" description="Disordered" evidence="1">
    <location>
        <begin position="1"/>
        <end position="20"/>
    </location>
</feature>
<reference evidence="2 3" key="1">
    <citation type="submission" date="2019-06" db="EMBL/GenBank/DDBJ databases">
        <title>Genome Sequence of the Brown Rot Fungal Pathogen Monilinia laxa.</title>
        <authorList>
            <person name="De Miccolis Angelini R.M."/>
            <person name="Landi L."/>
            <person name="Abate D."/>
            <person name="Pollastro S."/>
            <person name="Romanazzi G."/>
            <person name="Faretra F."/>
        </authorList>
    </citation>
    <scope>NUCLEOTIDE SEQUENCE [LARGE SCALE GENOMIC DNA]</scope>
    <source>
        <strain evidence="2 3">Mlax316</strain>
    </source>
</reference>
<organism evidence="2 3">
    <name type="scientific">Monilinia laxa</name>
    <name type="common">Brown rot fungus</name>
    <name type="synonym">Sclerotinia laxa</name>
    <dbReference type="NCBI Taxonomy" id="61186"/>
    <lineage>
        <taxon>Eukaryota</taxon>
        <taxon>Fungi</taxon>
        <taxon>Dikarya</taxon>
        <taxon>Ascomycota</taxon>
        <taxon>Pezizomycotina</taxon>
        <taxon>Leotiomycetes</taxon>
        <taxon>Helotiales</taxon>
        <taxon>Sclerotiniaceae</taxon>
        <taxon>Monilinia</taxon>
    </lineage>
</organism>
<dbReference type="Proteomes" id="UP000326757">
    <property type="component" value="Unassembled WGS sequence"/>
</dbReference>
<dbReference type="AlphaFoldDB" id="A0A5N6K985"/>
<accession>A0A5N6K985</accession>
<evidence type="ECO:0000313" key="3">
    <source>
        <dbReference type="Proteomes" id="UP000326757"/>
    </source>
</evidence>
<evidence type="ECO:0000313" key="2">
    <source>
        <dbReference type="EMBL" id="KAB8299021.1"/>
    </source>
</evidence>
<keyword evidence="3" id="KW-1185">Reference proteome</keyword>
<gene>
    <name evidence="2" type="ORF">EYC80_001153</name>
</gene>
<proteinExistence type="predicted"/>
<protein>
    <submittedName>
        <fullName evidence="2">Uncharacterized protein</fullName>
    </submittedName>
</protein>
<evidence type="ECO:0000256" key="1">
    <source>
        <dbReference type="SAM" id="MobiDB-lite"/>
    </source>
</evidence>
<sequence>MEAAFHGAADVTSLQDQGRDADTGCGLEAVVDTWARVIHEVPVAGTRFVADVVTDLVEGKLVVELLISKQLTGIA</sequence>
<name>A0A5N6K985_MONLA</name>
<dbReference type="EMBL" id="VIGI01000006">
    <property type="protein sequence ID" value="KAB8299021.1"/>
    <property type="molecule type" value="Genomic_DNA"/>
</dbReference>